<dbReference type="KEGG" id="hcu:MUN79_03525"/>
<dbReference type="AlphaFoldDB" id="A0A8T9Q675"/>
<name>A0A8T9Q675_9BACT</name>
<organism evidence="2 3">
    <name type="scientific">Hymenobacter cellulosilyticus</name>
    <dbReference type="NCBI Taxonomy" id="2932248"/>
    <lineage>
        <taxon>Bacteria</taxon>
        <taxon>Pseudomonadati</taxon>
        <taxon>Bacteroidota</taxon>
        <taxon>Cytophagia</taxon>
        <taxon>Cytophagales</taxon>
        <taxon>Hymenobacteraceae</taxon>
        <taxon>Hymenobacter</taxon>
    </lineage>
</organism>
<evidence type="ECO:0000313" key="3">
    <source>
        <dbReference type="Proteomes" id="UP000831796"/>
    </source>
</evidence>
<sequence>MHSSLIIAPNSARPLTVNRLGYGTMRLTGPASGVSPPTGPRPWKS</sequence>
<proteinExistence type="predicted"/>
<dbReference type="Proteomes" id="UP000831796">
    <property type="component" value="Chromosome"/>
</dbReference>
<reference evidence="2" key="1">
    <citation type="submission" date="2022-04" db="EMBL/GenBank/DDBJ databases">
        <title>Hymenobacter sp. isolated from the air.</title>
        <authorList>
            <person name="Won M."/>
            <person name="Lee C.-M."/>
            <person name="Woen H.-Y."/>
            <person name="Kwon S.-W."/>
        </authorList>
    </citation>
    <scope>NUCLEOTIDE SEQUENCE</scope>
    <source>
        <strain evidence="2">5116S-3</strain>
    </source>
</reference>
<dbReference type="EMBL" id="CP095046">
    <property type="protein sequence ID" value="UOQ73057.1"/>
    <property type="molecule type" value="Genomic_DNA"/>
</dbReference>
<dbReference type="RefSeq" id="WP_244676412.1">
    <property type="nucleotide sequence ID" value="NZ_CP095046.1"/>
</dbReference>
<accession>A0A8T9Q675</accession>
<evidence type="ECO:0000256" key="1">
    <source>
        <dbReference type="SAM" id="MobiDB-lite"/>
    </source>
</evidence>
<protein>
    <submittedName>
        <fullName evidence="2">Uncharacterized protein</fullName>
    </submittedName>
</protein>
<gene>
    <name evidence="2" type="ORF">MUN79_03525</name>
</gene>
<keyword evidence="3" id="KW-1185">Reference proteome</keyword>
<feature type="region of interest" description="Disordered" evidence="1">
    <location>
        <begin position="26"/>
        <end position="45"/>
    </location>
</feature>
<evidence type="ECO:0000313" key="2">
    <source>
        <dbReference type="EMBL" id="UOQ73057.1"/>
    </source>
</evidence>